<proteinExistence type="predicted"/>
<keyword evidence="7" id="KW-1185">Reference proteome</keyword>
<feature type="region of interest" description="Disordered" evidence="4">
    <location>
        <begin position="203"/>
        <end position="224"/>
    </location>
</feature>
<dbReference type="AlphaFoldDB" id="A0AAV4CUH6"/>
<accession>A0AAV4CUH6</accession>
<organism evidence="6 7">
    <name type="scientific">Plakobranchus ocellatus</name>
    <dbReference type="NCBI Taxonomy" id="259542"/>
    <lineage>
        <taxon>Eukaryota</taxon>
        <taxon>Metazoa</taxon>
        <taxon>Spiralia</taxon>
        <taxon>Lophotrochozoa</taxon>
        <taxon>Mollusca</taxon>
        <taxon>Gastropoda</taxon>
        <taxon>Heterobranchia</taxon>
        <taxon>Euthyneura</taxon>
        <taxon>Panpulmonata</taxon>
        <taxon>Sacoglossa</taxon>
        <taxon>Placobranchoidea</taxon>
        <taxon>Plakobranchidae</taxon>
        <taxon>Plakobranchus</taxon>
    </lineage>
</organism>
<dbReference type="GO" id="GO:0006888">
    <property type="term" value="P:endoplasmic reticulum to Golgi vesicle-mediated transport"/>
    <property type="evidence" value="ECO:0007669"/>
    <property type="project" value="TreeGrafter"/>
</dbReference>
<name>A0AAV4CUH6_9GAST</name>
<comment type="caution">
    <text evidence="6">The sequence shown here is derived from an EMBL/GenBank/DDBJ whole genome shotgun (WGS) entry which is preliminary data.</text>
</comment>
<dbReference type="PROSITE" id="PS50913">
    <property type="entry name" value="GRIP"/>
    <property type="match status" value="1"/>
</dbReference>
<evidence type="ECO:0000256" key="1">
    <source>
        <dbReference type="ARBA" id="ARBA00004555"/>
    </source>
</evidence>
<dbReference type="InterPro" id="IPR000237">
    <property type="entry name" value="GRIP_dom"/>
</dbReference>
<keyword evidence="2" id="KW-0333">Golgi apparatus</keyword>
<sequence length="256" mass="27362">MLTTLCTGHPADHPRPLTSLGKTVQLREQALHVAEEEIRKLNSTTEAKVDKTLMHNMVITWLTSPENKRPEIVHLIGNVLSFSPEDFKKIEAAQNHGGLLSGIFRRPSSSASSSPLSTPAKAPANTSFSQLFVSFLERESSPPPTPVRLPAEAMAAEAQTRQQQHRPPAFNPFTAPRHVTHDGFAGAGGGRFGEGFPFSGRMMGSSASASSASSQHHPLMSPDSSIASSALFTPVFSTSAARSAESAILQDVLGDR</sequence>
<dbReference type="GO" id="GO:0031267">
    <property type="term" value="F:small GTPase binding"/>
    <property type="evidence" value="ECO:0007669"/>
    <property type="project" value="TreeGrafter"/>
</dbReference>
<evidence type="ECO:0000256" key="4">
    <source>
        <dbReference type="SAM" id="MobiDB-lite"/>
    </source>
</evidence>
<reference evidence="6 7" key="1">
    <citation type="journal article" date="2021" name="Elife">
        <title>Chloroplast acquisition without the gene transfer in kleptoplastic sea slugs, Plakobranchus ocellatus.</title>
        <authorList>
            <person name="Maeda T."/>
            <person name="Takahashi S."/>
            <person name="Yoshida T."/>
            <person name="Shimamura S."/>
            <person name="Takaki Y."/>
            <person name="Nagai Y."/>
            <person name="Toyoda A."/>
            <person name="Suzuki Y."/>
            <person name="Arimoto A."/>
            <person name="Ishii H."/>
            <person name="Satoh N."/>
            <person name="Nishiyama T."/>
            <person name="Hasebe M."/>
            <person name="Maruyama T."/>
            <person name="Minagawa J."/>
            <person name="Obokata J."/>
            <person name="Shigenobu S."/>
        </authorList>
    </citation>
    <scope>NUCLEOTIDE SEQUENCE [LARGE SCALE GENOMIC DNA]</scope>
</reference>
<protein>
    <submittedName>
        <fullName evidence="6">Thyroid receptor-interacting protein 11</fullName>
    </submittedName>
</protein>
<dbReference type="EMBL" id="BLXT01006999">
    <property type="protein sequence ID" value="GFO35552.1"/>
    <property type="molecule type" value="Genomic_DNA"/>
</dbReference>
<evidence type="ECO:0000313" key="7">
    <source>
        <dbReference type="Proteomes" id="UP000735302"/>
    </source>
</evidence>
<comment type="subcellular location">
    <subcellularLocation>
        <location evidence="1">Golgi apparatus</location>
    </subcellularLocation>
</comment>
<evidence type="ECO:0000259" key="5">
    <source>
        <dbReference type="PROSITE" id="PS50913"/>
    </source>
</evidence>
<evidence type="ECO:0000256" key="2">
    <source>
        <dbReference type="ARBA" id="ARBA00023034"/>
    </source>
</evidence>
<gene>
    <name evidence="6" type="ORF">PoB_006205700</name>
</gene>
<dbReference type="GO" id="GO:0005794">
    <property type="term" value="C:Golgi apparatus"/>
    <property type="evidence" value="ECO:0007669"/>
    <property type="project" value="UniProtKB-SubCell"/>
</dbReference>
<feature type="domain" description="GRIP" evidence="5">
    <location>
        <begin position="44"/>
        <end position="93"/>
    </location>
</feature>
<dbReference type="PANTHER" id="PTHR18921:SF2">
    <property type="entry name" value="THYROID RECEPTOR-INTERACTING PROTEIN 11"/>
    <property type="match status" value="1"/>
</dbReference>
<keyword evidence="6" id="KW-0675">Receptor</keyword>
<feature type="compositionally biased region" description="Low complexity" evidence="4">
    <location>
        <begin position="203"/>
        <end position="214"/>
    </location>
</feature>
<dbReference type="Proteomes" id="UP000735302">
    <property type="component" value="Unassembled WGS sequence"/>
</dbReference>
<dbReference type="PANTHER" id="PTHR18921">
    <property type="entry name" value="MYOSIN HEAVY CHAIN - RELATED"/>
    <property type="match status" value="1"/>
</dbReference>
<evidence type="ECO:0000313" key="6">
    <source>
        <dbReference type="EMBL" id="GFO35552.1"/>
    </source>
</evidence>
<evidence type="ECO:0000256" key="3">
    <source>
        <dbReference type="ARBA" id="ARBA00023054"/>
    </source>
</evidence>
<dbReference type="GO" id="GO:0007030">
    <property type="term" value="P:Golgi organization"/>
    <property type="evidence" value="ECO:0007669"/>
    <property type="project" value="TreeGrafter"/>
</dbReference>
<keyword evidence="3" id="KW-0175">Coiled coil</keyword>